<dbReference type="SUPFAM" id="SSF143422">
    <property type="entry name" value="Transposase IS200-like"/>
    <property type="match status" value="1"/>
</dbReference>
<dbReference type="OrthoDB" id="9798161at2"/>
<dbReference type="PANTHER" id="PTHR33360">
    <property type="entry name" value="TRANSPOSASE FOR INSERTION SEQUENCE ELEMENT IS200"/>
    <property type="match status" value="1"/>
</dbReference>
<sequence length="135" mass="16031">MDLDSNRHAVFKLTYHLVVVTKYRHKVINGEINERLKAITKDIFENKWHCKLIAVETETDHMHIAFEGYPHLQLSKLVNNFKTVSSRLIRKEFADYLKQFYWKPFFWSPSYCILSTGGAPIDIIKQYIENQEKPI</sequence>
<dbReference type="Gene3D" id="3.30.70.1290">
    <property type="entry name" value="Transposase IS200-like"/>
    <property type="match status" value="1"/>
</dbReference>
<dbReference type="EMBL" id="MDSU01000003">
    <property type="protein sequence ID" value="OSS42853.1"/>
    <property type="molecule type" value="Genomic_DNA"/>
</dbReference>
<evidence type="ECO:0000313" key="4">
    <source>
        <dbReference type="Proteomes" id="UP000194141"/>
    </source>
</evidence>
<comment type="caution">
    <text evidence="2">The sequence shown here is derived from an EMBL/GenBank/DDBJ whole genome shotgun (WGS) entry which is preliminary data.</text>
</comment>
<evidence type="ECO:0000313" key="3">
    <source>
        <dbReference type="EMBL" id="OSS42853.1"/>
    </source>
</evidence>
<dbReference type="GO" id="GO:0003677">
    <property type="term" value="F:DNA binding"/>
    <property type="evidence" value="ECO:0007669"/>
    <property type="project" value="InterPro"/>
</dbReference>
<dbReference type="AlphaFoldDB" id="A0A1X4XZ32"/>
<proteinExistence type="predicted"/>
<dbReference type="SMART" id="SM01321">
    <property type="entry name" value="Y1_Tnp"/>
    <property type="match status" value="1"/>
</dbReference>
<dbReference type="STRING" id="1562698.DESAMIL20_334"/>
<feature type="domain" description="Transposase IS200-like" evidence="1">
    <location>
        <begin position="10"/>
        <end position="131"/>
    </location>
</feature>
<organism evidence="2 4">
    <name type="scientific">Desulfurella amilsii</name>
    <dbReference type="NCBI Taxonomy" id="1562698"/>
    <lineage>
        <taxon>Bacteria</taxon>
        <taxon>Pseudomonadati</taxon>
        <taxon>Campylobacterota</taxon>
        <taxon>Desulfurellia</taxon>
        <taxon>Desulfurellales</taxon>
        <taxon>Desulfurellaceae</taxon>
        <taxon>Desulfurella</taxon>
    </lineage>
</organism>
<name>A0A1X4XZ32_9BACT</name>
<dbReference type="GO" id="GO:0006313">
    <property type="term" value="P:DNA transposition"/>
    <property type="evidence" value="ECO:0007669"/>
    <property type="project" value="InterPro"/>
</dbReference>
<dbReference type="Pfam" id="PF01797">
    <property type="entry name" value="Y1_Tnp"/>
    <property type="match status" value="1"/>
</dbReference>
<dbReference type="InterPro" id="IPR002686">
    <property type="entry name" value="Transposase_17"/>
</dbReference>
<dbReference type="InterPro" id="IPR036515">
    <property type="entry name" value="Transposase_17_sf"/>
</dbReference>
<protein>
    <submittedName>
        <fullName evidence="3">Transposase</fullName>
    </submittedName>
</protein>
<keyword evidence="4" id="KW-1185">Reference proteome</keyword>
<dbReference type="RefSeq" id="WP_086033149.1">
    <property type="nucleotide sequence ID" value="NZ_MDSU01000003.1"/>
</dbReference>
<dbReference type="Proteomes" id="UP000194141">
    <property type="component" value="Unassembled WGS sequence"/>
</dbReference>
<evidence type="ECO:0000313" key="2">
    <source>
        <dbReference type="EMBL" id="OSS42778.1"/>
    </source>
</evidence>
<reference evidence="2 4" key="1">
    <citation type="journal article" date="2017" name="Front. Microbiol.">
        <title>Genome Sequence of Desulfurella amilsii Strain TR1 and Comparative Genomics of Desulfurellaceae Family.</title>
        <authorList>
            <person name="Florentino A.P."/>
            <person name="Stams A.J."/>
            <person name="Sanchez-Andrea I."/>
        </authorList>
    </citation>
    <scope>NUCLEOTIDE SEQUENCE [LARGE SCALE GENOMIC DNA]</scope>
    <source>
        <strain evidence="2 4">TR1</strain>
    </source>
</reference>
<gene>
    <name evidence="3" type="ORF">DESAMIL20_334</name>
    <name evidence="2" type="ORF">DESAMIL20_407</name>
</gene>
<dbReference type="NCBIfam" id="NF033573">
    <property type="entry name" value="transpos_IS200"/>
    <property type="match status" value="1"/>
</dbReference>
<accession>A0A1X4XZ32</accession>
<dbReference type="PANTHER" id="PTHR33360:SF2">
    <property type="entry name" value="TRANSPOSASE FOR INSERTION SEQUENCE ELEMENT IS200"/>
    <property type="match status" value="1"/>
</dbReference>
<dbReference type="EMBL" id="MDSU01000007">
    <property type="protein sequence ID" value="OSS42778.1"/>
    <property type="molecule type" value="Genomic_DNA"/>
</dbReference>
<dbReference type="GO" id="GO:0004803">
    <property type="term" value="F:transposase activity"/>
    <property type="evidence" value="ECO:0007669"/>
    <property type="project" value="InterPro"/>
</dbReference>
<evidence type="ECO:0000259" key="1">
    <source>
        <dbReference type="SMART" id="SM01321"/>
    </source>
</evidence>